<comment type="caution">
    <text evidence="2">The sequence shown here is derived from an EMBL/GenBank/DDBJ whole genome shotgun (WGS) entry which is preliminary data.</text>
</comment>
<evidence type="ECO:0000256" key="1">
    <source>
        <dbReference type="SAM" id="MobiDB-lite"/>
    </source>
</evidence>
<name>A0A9X1VHG1_9BACT</name>
<feature type="region of interest" description="Disordered" evidence="1">
    <location>
        <begin position="1"/>
        <end position="38"/>
    </location>
</feature>
<dbReference type="RefSeq" id="WP_241937461.1">
    <property type="nucleotide sequence ID" value="NZ_JALBGC010000004.1"/>
</dbReference>
<keyword evidence="3" id="KW-1185">Reference proteome</keyword>
<feature type="compositionally biased region" description="Low complexity" evidence="1">
    <location>
        <begin position="25"/>
        <end position="34"/>
    </location>
</feature>
<dbReference type="AlphaFoldDB" id="A0A9X1VHG1"/>
<accession>A0A9X1VHG1</accession>
<evidence type="ECO:0000313" key="3">
    <source>
        <dbReference type="Proteomes" id="UP001139193"/>
    </source>
</evidence>
<reference evidence="2" key="1">
    <citation type="submission" date="2022-03" db="EMBL/GenBank/DDBJ databases">
        <title>Bacterial whole genome sequence for Hymenobacter sp. DH14.</title>
        <authorList>
            <person name="Le V."/>
        </authorList>
    </citation>
    <scope>NUCLEOTIDE SEQUENCE</scope>
    <source>
        <strain evidence="2">DH14</strain>
    </source>
</reference>
<protein>
    <submittedName>
        <fullName evidence="2">Uncharacterized protein</fullName>
    </submittedName>
</protein>
<organism evidence="2 3">
    <name type="scientific">Hymenobacter cyanobacteriorum</name>
    <dbReference type="NCBI Taxonomy" id="2926463"/>
    <lineage>
        <taxon>Bacteria</taxon>
        <taxon>Pseudomonadati</taxon>
        <taxon>Bacteroidota</taxon>
        <taxon>Cytophagia</taxon>
        <taxon>Cytophagales</taxon>
        <taxon>Hymenobacteraceae</taxon>
        <taxon>Hymenobacter</taxon>
    </lineage>
</organism>
<dbReference type="EMBL" id="JALBGC010000004">
    <property type="protein sequence ID" value="MCI1189244.1"/>
    <property type="molecule type" value="Genomic_DNA"/>
</dbReference>
<evidence type="ECO:0000313" key="2">
    <source>
        <dbReference type="EMBL" id="MCI1189244.1"/>
    </source>
</evidence>
<sequence>MTTAQPFAPQSAPVGSAETLVRTPEQAQQHAQAKAQKKARKHERLRAFFAWCAGCRCMGGSF</sequence>
<proteinExistence type="predicted"/>
<dbReference type="Proteomes" id="UP001139193">
    <property type="component" value="Unassembled WGS sequence"/>
</dbReference>
<gene>
    <name evidence="2" type="ORF">MON38_17605</name>
</gene>